<name>A0ABU8I9P0_9SPHI</name>
<evidence type="ECO:0000313" key="2">
    <source>
        <dbReference type="Proteomes" id="UP001363035"/>
    </source>
</evidence>
<dbReference type="Proteomes" id="UP001363035">
    <property type="component" value="Unassembled WGS sequence"/>
</dbReference>
<evidence type="ECO:0000313" key="1">
    <source>
        <dbReference type="EMBL" id="MEI5986149.1"/>
    </source>
</evidence>
<proteinExistence type="predicted"/>
<dbReference type="RefSeq" id="WP_099366584.1">
    <property type="nucleotide sequence ID" value="NZ_JAYLLN010000045.1"/>
</dbReference>
<gene>
    <name evidence="1" type="ORF">VJ786_14695</name>
</gene>
<organism evidence="1 2">
    <name type="scientific">Sphingobacterium tenebrionis</name>
    <dbReference type="NCBI Taxonomy" id="3111775"/>
    <lineage>
        <taxon>Bacteria</taxon>
        <taxon>Pseudomonadati</taxon>
        <taxon>Bacteroidota</taxon>
        <taxon>Sphingobacteriia</taxon>
        <taxon>Sphingobacteriales</taxon>
        <taxon>Sphingobacteriaceae</taxon>
        <taxon>Sphingobacterium</taxon>
    </lineage>
</organism>
<comment type="caution">
    <text evidence="1">The sequence shown here is derived from an EMBL/GenBank/DDBJ whole genome shotgun (WGS) entry which is preliminary data.</text>
</comment>
<keyword evidence="2" id="KW-1185">Reference proteome</keyword>
<reference evidence="1 2" key="1">
    <citation type="submission" date="2024-01" db="EMBL/GenBank/DDBJ databases">
        <title>Sphingobacterium tenebrionis sp. nov., a novel endophyte isolated from tenebrio molitor intestines.</title>
        <authorList>
            <person name="Zhang C."/>
        </authorList>
    </citation>
    <scope>NUCLEOTIDE SEQUENCE [LARGE SCALE GENOMIC DNA]</scope>
    <source>
        <strain evidence="1 2">PU5-4</strain>
    </source>
</reference>
<accession>A0ABU8I9P0</accession>
<protein>
    <recommendedName>
        <fullName evidence="3">DUF4249 family protein</fullName>
    </recommendedName>
</protein>
<dbReference type="EMBL" id="JAYLLN010000045">
    <property type="protein sequence ID" value="MEI5986149.1"/>
    <property type="molecule type" value="Genomic_DNA"/>
</dbReference>
<evidence type="ECO:0008006" key="3">
    <source>
        <dbReference type="Google" id="ProtNLM"/>
    </source>
</evidence>
<sequence>MAKYLLKRFKLFGVWVVLTHKKQINNNIITLLMKKLLLAFAIATASLVSFSSCTKEVMDPNSTRTYTYVYTIEPSAWKAITADRPTYELIIDEPDLDEVIFEDGIVSVAALFESHSNLYELLPGTIRDYHFTANYAVGSVAVYAEYRGTGAPVRPEKMLIKVGLTEGLVGN</sequence>